<evidence type="ECO:0000313" key="5">
    <source>
        <dbReference type="Proteomes" id="UP000595420"/>
    </source>
</evidence>
<keyword evidence="4" id="KW-1185">Reference proteome</keyword>
<reference evidence="1" key="2">
    <citation type="submission" date="2014-07" db="EMBL/GenBank/DDBJ databases">
        <title>Initial genome analysis of the psychrotolerant acidophile Acidithiobacillus ferrivorans CF27: insights into iron and sulfur oxidation pathways and into biofilm formation.</title>
        <authorList>
            <person name="Talla E."/>
            <person name="Hedrich S."/>
            <person name="Mangenot S."/>
            <person name="Ji B."/>
            <person name="Johnson D.B."/>
            <person name="Barbe V."/>
            <person name="Bonnefoy V."/>
        </authorList>
    </citation>
    <scope>NUCLEOTIDE SEQUENCE [LARGE SCALE GENOMIC DNA]</scope>
    <source>
        <strain evidence="1">CF27</strain>
    </source>
</reference>
<dbReference type="EMBL" id="CCCS020000037">
    <property type="protein sequence ID" value="CDQ10796.1"/>
    <property type="molecule type" value="Genomic_DNA"/>
</dbReference>
<evidence type="ECO:0000313" key="3">
    <source>
        <dbReference type="EMBL" id="SMH65938.1"/>
    </source>
</evidence>
<evidence type="ECO:0000313" key="4">
    <source>
        <dbReference type="Proteomes" id="UP000193925"/>
    </source>
</evidence>
<protein>
    <submittedName>
        <fullName evidence="3">Thiol:disulfide interchange domain protein</fullName>
    </submittedName>
</protein>
<dbReference type="EMBL" id="LT841305">
    <property type="protein sequence ID" value="SMH65938.1"/>
    <property type="molecule type" value="Genomic_DNA"/>
</dbReference>
<dbReference type="Proteomes" id="UP000193925">
    <property type="component" value="Chromosome AFERRI"/>
</dbReference>
<evidence type="ECO:0000313" key="1">
    <source>
        <dbReference type="EMBL" id="CDQ10796.1"/>
    </source>
</evidence>
<sequence>MVIAKMQDRLYFNESRTQGKEFEIQGGPVANVPFLVYRNGKSIHYIFDLLDNTQWGDLLSAS</sequence>
<reference evidence="3 4" key="3">
    <citation type="submission" date="2017-03" db="EMBL/GenBank/DDBJ databases">
        <authorList>
            <person name="Regsiter A."/>
            <person name="William W."/>
        </authorList>
    </citation>
    <scope>NUCLEOTIDE SEQUENCE [LARGE SCALE GENOMIC DNA]</scope>
    <source>
        <strain evidence="3">PRJEB5721</strain>
    </source>
</reference>
<dbReference type="AlphaFoldDB" id="A0A060UR61"/>
<reference evidence="1" key="1">
    <citation type="submission" date="2014-03" db="EMBL/GenBank/DDBJ databases">
        <authorList>
            <person name="Genoscope - CEA"/>
        </authorList>
    </citation>
    <scope>NUCLEOTIDE SEQUENCE [LARGE SCALE GENOMIC DNA]</scope>
    <source>
        <strain evidence="1">CF27</strain>
    </source>
</reference>
<dbReference type="EMBL" id="CP059488">
    <property type="protein sequence ID" value="QQD73181.1"/>
    <property type="molecule type" value="Genomic_DNA"/>
</dbReference>
<accession>A0A060UR61</accession>
<organism evidence="1">
    <name type="scientific">Acidithiobacillus ferrivorans</name>
    <dbReference type="NCBI Taxonomy" id="160808"/>
    <lineage>
        <taxon>Bacteria</taxon>
        <taxon>Pseudomonadati</taxon>
        <taxon>Pseudomonadota</taxon>
        <taxon>Acidithiobacillia</taxon>
        <taxon>Acidithiobacillales</taxon>
        <taxon>Acidithiobacillaceae</taxon>
        <taxon>Acidithiobacillus</taxon>
    </lineage>
</organism>
<proteinExistence type="predicted"/>
<gene>
    <name evidence="3" type="ORF">AFERRI_20727</name>
    <name evidence="1" type="ORF">AFERRI_420094</name>
    <name evidence="2" type="ORF">H2515_02325</name>
</gene>
<name>A0A060UR61_9PROT</name>
<reference evidence="2 5" key="4">
    <citation type="submission" date="2020-07" db="EMBL/GenBank/DDBJ databases">
        <title>Complete genome sequence analysis of Acidithiobacillus ferrivorans XJFY6S-08 reveals extreme environmental adaptation to alpine acid mine drainage.</title>
        <authorList>
            <person name="Yan L."/>
            <person name="Ni Y."/>
        </authorList>
    </citation>
    <scope>NUCLEOTIDE SEQUENCE [LARGE SCALE GENOMIC DNA]</scope>
    <source>
        <strain evidence="2 5">XJFY6S-08</strain>
    </source>
</reference>
<evidence type="ECO:0000313" key="2">
    <source>
        <dbReference type="EMBL" id="QQD73181.1"/>
    </source>
</evidence>
<dbReference type="Proteomes" id="UP000595420">
    <property type="component" value="Chromosome"/>
</dbReference>